<name>A0AAV4TDV2_CAEEX</name>
<reference evidence="1 2" key="1">
    <citation type="submission" date="2021-06" db="EMBL/GenBank/DDBJ databases">
        <title>Caerostris extrusa draft genome.</title>
        <authorList>
            <person name="Kono N."/>
            <person name="Arakawa K."/>
        </authorList>
    </citation>
    <scope>NUCLEOTIDE SEQUENCE [LARGE SCALE GENOMIC DNA]</scope>
</reference>
<dbReference type="Proteomes" id="UP001054945">
    <property type="component" value="Unassembled WGS sequence"/>
</dbReference>
<proteinExistence type="predicted"/>
<organism evidence="1 2">
    <name type="scientific">Caerostris extrusa</name>
    <name type="common">Bark spider</name>
    <name type="synonym">Caerostris bankana</name>
    <dbReference type="NCBI Taxonomy" id="172846"/>
    <lineage>
        <taxon>Eukaryota</taxon>
        <taxon>Metazoa</taxon>
        <taxon>Ecdysozoa</taxon>
        <taxon>Arthropoda</taxon>
        <taxon>Chelicerata</taxon>
        <taxon>Arachnida</taxon>
        <taxon>Araneae</taxon>
        <taxon>Araneomorphae</taxon>
        <taxon>Entelegynae</taxon>
        <taxon>Araneoidea</taxon>
        <taxon>Araneidae</taxon>
        <taxon>Caerostris</taxon>
    </lineage>
</organism>
<comment type="caution">
    <text evidence="1">The sequence shown here is derived from an EMBL/GenBank/DDBJ whole genome shotgun (WGS) entry which is preliminary data.</text>
</comment>
<protein>
    <submittedName>
        <fullName evidence="1">Uncharacterized protein</fullName>
    </submittedName>
</protein>
<dbReference type="AlphaFoldDB" id="A0AAV4TDV2"/>
<evidence type="ECO:0000313" key="1">
    <source>
        <dbReference type="EMBL" id="GIY43374.1"/>
    </source>
</evidence>
<evidence type="ECO:0000313" key="2">
    <source>
        <dbReference type="Proteomes" id="UP001054945"/>
    </source>
</evidence>
<gene>
    <name evidence="1" type="ORF">CEXT_599491</name>
</gene>
<sequence length="94" mass="10879">MRFFPKNPFPGKIEFSRRATKTSTLAEQRAANKFLLFLCVFGEELSKTIENARCFKITKSLYAAVSRVTLRSETLKQTHFLEALVILFCRVMLQ</sequence>
<dbReference type="EMBL" id="BPLR01010968">
    <property type="protein sequence ID" value="GIY43374.1"/>
    <property type="molecule type" value="Genomic_DNA"/>
</dbReference>
<accession>A0AAV4TDV2</accession>
<keyword evidence="2" id="KW-1185">Reference proteome</keyword>